<dbReference type="InterPro" id="IPR001356">
    <property type="entry name" value="HD"/>
</dbReference>
<evidence type="ECO:0000256" key="10">
    <source>
        <dbReference type="RuleBase" id="RU000682"/>
    </source>
</evidence>
<dbReference type="GO" id="GO:0006357">
    <property type="term" value="P:regulation of transcription by RNA polymerase II"/>
    <property type="evidence" value="ECO:0007669"/>
    <property type="project" value="TreeGrafter"/>
</dbReference>
<keyword evidence="11" id="KW-1185">Reference proteome</keyword>
<evidence type="ECO:0000313" key="11">
    <source>
        <dbReference type="Proteomes" id="UP000515150"/>
    </source>
</evidence>
<proteinExistence type="predicted"/>
<evidence type="ECO:0000256" key="8">
    <source>
        <dbReference type="ARBA" id="ARBA00023242"/>
    </source>
</evidence>
<evidence type="ECO:0000256" key="9">
    <source>
        <dbReference type="PROSITE-ProRule" id="PRU00108"/>
    </source>
</evidence>
<evidence type="ECO:0000256" key="5">
    <source>
        <dbReference type="ARBA" id="ARBA00023015"/>
    </source>
</evidence>
<gene>
    <name evidence="12" type="primary">hopx</name>
</gene>
<protein>
    <recommendedName>
        <fullName evidence="2">Homeodomain-only protein</fullName>
    </recommendedName>
</protein>
<dbReference type="Proteomes" id="UP000515150">
    <property type="component" value="Chromosome 10"/>
</dbReference>
<dbReference type="CTD" id="84525"/>
<evidence type="ECO:0000256" key="1">
    <source>
        <dbReference type="ARBA" id="ARBA00004123"/>
    </source>
</evidence>
<feature type="DNA-binding region" description="Homeobox" evidence="9">
    <location>
        <begin position="14"/>
        <end position="65"/>
    </location>
</feature>
<keyword evidence="5" id="KW-0805">Transcription regulation</keyword>
<dbReference type="SUPFAM" id="SSF46689">
    <property type="entry name" value="Homeodomain-like"/>
    <property type="match status" value="1"/>
</dbReference>
<dbReference type="InterPro" id="IPR039162">
    <property type="entry name" value="HOPX"/>
</dbReference>
<dbReference type="KEGG" id="bspl:114864683"/>
<evidence type="ECO:0000256" key="2">
    <source>
        <dbReference type="ARBA" id="ARBA00021327"/>
    </source>
</evidence>
<dbReference type="InterPro" id="IPR009057">
    <property type="entry name" value="Homeodomain-like_sf"/>
</dbReference>
<dbReference type="Pfam" id="PF00046">
    <property type="entry name" value="Homeodomain"/>
    <property type="match status" value="1"/>
</dbReference>
<keyword evidence="3" id="KW-0217">Developmental protein</keyword>
<organism evidence="11 12">
    <name type="scientific">Betta splendens</name>
    <name type="common">Siamese fighting fish</name>
    <dbReference type="NCBI Taxonomy" id="158456"/>
    <lineage>
        <taxon>Eukaryota</taxon>
        <taxon>Metazoa</taxon>
        <taxon>Chordata</taxon>
        <taxon>Craniata</taxon>
        <taxon>Vertebrata</taxon>
        <taxon>Euteleostomi</taxon>
        <taxon>Actinopterygii</taxon>
        <taxon>Neopterygii</taxon>
        <taxon>Teleostei</taxon>
        <taxon>Neoteleostei</taxon>
        <taxon>Acanthomorphata</taxon>
        <taxon>Anabantaria</taxon>
        <taxon>Anabantiformes</taxon>
        <taxon>Anabantoidei</taxon>
        <taxon>Osphronemidae</taxon>
        <taxon>Betta</taxon>
    </lineage>
</organism>
<keyword evidence="7" id="KW-0804">Transcription</keyword>
<keyword evidence="8 9" id="KW-0539">Nucleus</keyword>
<dbReference type="FunCoup" id="A0A6P7NTU2">
    <property type="interactions" value="344"/>
</dbReference>
<dbReference type="PANTHER" id="PTHR21408:SF1">
    <property type="entry name" value="HOMEODOMAIN-ONLY PROTEIN"/>
    <property type="match status" value="1"/>
</dbReference>
<dbReference type="PROSITE" id="PS50071">
    <property type="entry name" value="HOMEOBOX_2"/>
    <property type="match status" value="1"/>
</dbReference>
<dbReference type="GO" id="GO:0003677">
    <property type="term" value="F:DNA binding"/>
    <property type="evidence" value="ECO:0007669"/>
    <property type="project" value="UniProtKB-UniRule"/>
</dbReference>
<accession>A0A6P7NTU2</accession>
<dbReference type="GO" id="GO:0030154">
    <property type="term" value="P:cell differentiation"/>
    <property type="evidence" value="ECO:0007669"/>
    <property type="project" value="InterPro"/>
</dbReference>
<evidence type="ECO:0000313" key="12">
    <source>
        <dbReference type="RefSeq" id="XP_029021440.1"/>
    </source>
</evidence>
<keyword evidence="9 10" id="KW-0238">DNA-binding</keyword>
<evidence type="ECO:0000256" key="7">
    <source>
        <dbReference type="ARBA" id="ARBA00023163"/>
    </source>
</evidence>
<dbReference type="AlphaFoldDB" id="A0A6P7NTU2"/>
<dbReference type="SMART" id="SM00389">
    <property type="entry name" value="HOX"/>
    <property type="match status" value="1"/>
</dbReference>
<dbReference type="PANTHER" id="PTHR21408">
    <property type="entry name" value="HOMEODOMAIN-ONLY PROTEIN"/>
    <property type="match status" value="1"/>
</dbReference>
<reference evidence="12" key="1">
    <citation type="submission" date="2025-08" db="UniProtKB">
        <authorList>
            <consortium name="RefSeq"/>
        </authorList>
    </citation>
    <scope>IDENTIFICATION</scope>
</reference>
<evidence type="ECO:0000256" key="3">
    <source>
        <dbReference type="ARBA" id="ARBA00022473"/>
    </source>
</evidence>
<dbReference type="OrthoDB" id="6159439at2759"/>
<dbReference type="GeneID" id="114864683"/>
<evidence type="ECO:0000256" key="4">
    <source>
        <dbReference type="ARBA" id="ARBA00022491"/>
    </source>
</evidence>
<sequence length="76" mass="8496">MSASTAVECVQLSEAQVKVLENCFNRETKHPEGMTLMLIAAESGLSEEQTLKWFDLRNAQWRQSEGLPAKRGSVLD</sequence>
<evidence type="ECO:0000256" key="6">
    <source>
        <dbReference type="ARBA" id="ARBA00023155"/>
    </source>
</evidence>
<keyword evidence="4" id="KW-0678">Repressor</keyword>
<dbReference type="Gene3D" id="1.10.10.60">
    <property type="entry name" value="Homeodomain-like"/>
    <property type="match status" value="1"/>
</dbReference>
<comment type="subcellular location">
    <subcellularLocation>
        <location evidence="1 9 10">Nucleus</location>
    </subcellularLocation>
</comment>
<dbReference type="RefSeq" id="XP_029021440.1">
    <property type="nucleotide sequence ID" value="XM_029165607.3"/>
</dbReference>
<dbReference type="GO" id="GO:0005634">
    <property type="term" value="C:nucleus"/>
    <property type="evidence" value="ECO:0007669"/>
    <property type="project" value="UniProtKB-SubCell"/>
</dbReference>
<keyword evidence="6 9" id="KW-0371">Homeobox</keyword>
<name>A0A6P7NTU2_BETSP</name>
<dbReference type="CDD" id="cd00086">
    <property type="entry name" value="homeodomain"/>
    <property type="match status" value="1"/>
</dbReference>